<evidence type="ECO:0000313" key="2">
    <source>
        <dbReference type="EnsemblMetazoa" id="tetur07g04910.1"/>
    </source>
</evidence>
<reference evidence="2" key="2">
    <citation type="submission" date="2015-06" db="UniProtKB">
        <authorList>
            <consortium name="EnsemblMetazoa"/>
        </authorList>
    </citation>
    <scope>IDENTIFICATION</scope>
</reference>
<reference evidence="3" key="1">
    <citation type="submission" date="2011-08" db="EMBL/GenBank/DDBJ databases">
        <authorList>
            <person name="Rombauts S."/>
        </authorList>
    </citation>
    <scope>NUCLEOTIDE SEQUENCE</scope>
    <source>
        <strain evidence="3">London</strain>
    </source>
</reference>
<sequence length="279" mass="32644">MQTEFYIFLLFSVFPSIRSDEDFVFDGINQEYINSHGNYFLDELVYHFTFPLRHVHWIGDRFRDHQMVIRTFPTEINDFKENTELTKNISLEMETSCGSSKSAFDKTDLVTLTLMEKQNNRSVAVETIQIDPLSVDFYSPKPTMEQFKMLAEEEIKRRAKLCNDLCAKTIKPSNGRDILVCPNGTCTCNEKIEDVAKSYAEMEKFVKIMKYLELFQDWSSSCTLELDWYRFTPQAIVELDNKTASSLPKLNNNHYFIASFTDTKRRKSVALILKKYKII</sequence>
<dbReference type="EnsemblMetazoa" id="tetur07g04910.1">
    <property type="protein sequence ID" value="tetur07g04910.1"/>
    <property type="gene ID" value="tetur07g04910"/>
</dbReference>
<accession>T1K9H2</accession>
<feature type="signal peptide" evidence="1">
    <location>
        <begin position="1"/>
        <end position="19"/>
    </location>
</feature>
<evidence type="ECO:0000256" key="1">
    <source>
        <dbReference type="SAM" id="SignalP"/>
    </source>
</evidence>
<dbReference type="KEGG" id="tut:107361857"/>
<dbReference type="EMBL" id="CAEY01001890">
    <property type="status" value="NOT_ANNOTATED_CDS"/>
    <property type="molecule type" value="Genomic_DNA"/>
</dbReference>
<feature type="chain" id="PRO_5004591253" evidence="1">
    <location>
        <begin position="20"/>
        <end position="279"/>
    </location>
</feature>
<gene>
    <name evidence="2" type="primary">107361857</name>
</gene>
<dbReference type="AlphaFoldDB" id="T1K9H2"/>
<organism evidence="2 3">
    <name type="scientific">Tetranychus urticae</name>
    <name type="common">Two-spotted spider mite</name>
    <dbReference type="NCBI Taxonomy" id="32264"/>
    <lineage>
        <taxon>Eukaryota</taxon>
        <taxon>Metazoa</taxon>
        <taxon>Ecdysozoa</taxon>
        <taxon>Arthropoda</taxon>
        <taxon>Chelicerata</taxon>
        <taxon>Arachnida</taxon>
        <taxon>Acari</taxon>
        <taxon>Acariformes</taxon>
        <taxon>Trombidiformes</taxon>
        <taxon>Prostigmata</taxon>
        <taxon>Eleutherengona</taxon>
        <taxon>Raphignathae</taxon>
        <taxon>Tetranychoidea</taxon>
        <taxon>Tetranychidae</taxon>
        <taxon>Tetranychus</taxon>
    </lineage>
</organism>
<protein>
    <submittedName>
        <fullName evidence="2">Uncharacterized protein</fullName>
    </submittedName>
</protein>
<keyword evidence="1" id="KW-0732">Signal</keyword>
<dbReference type="HOGENOM" id="CLU_080822_0_0_1"/>
<evidence type="ECO:0000313" key="3">
    <source>
        <dbReference type="Proteomes" id="UP000015104"/>
    </source>
</evidence>
<dbReference type="Proteomes" id="UP000015104">
    <property type="component" value="Unassembled WGS sequence"/>
</dbReference>
<proteinExistence type="predicted"/>
<name>T1K9H2_TETUR</name>
<keyword evidence="3" id="KW-1185">Reference proteome</keyword>